<sequence>MADSTTYEPRLVDAFIPDGSTSSLRVFPPFLNDATPASSADAEKPLIVIWPGFGMGARYYDPIARELAERGYPVATAELRGQGSSTAVASKDKSWGYHHLASEDYPASIRAAKKGLGLSEQHPTVLLCHSMGGQIAALFMARPEAELLNVRGVMGVGAGTPFYKGFSGRTQLRLRYGTWLLRPSLKLRGYQADGKLDMLGYGRQAKDHIEEWHRYGQTNRLDNLAGQDMDYEERRKKITAPILLTRCINDEDCPMASAANLAVSLPAADVAVEEFSAPLGHNRWAREPQVVSDRLEEFIAAL</sequence>
<dbReference type="EMBL" id="JADKMY010000001">
    <property type="protein sequence ID" value="MBF4552555.1"/>
    <property type="molecule type" value="Genomic_DNA"/>
</dbReference>
<reference evidence="2 3" key="1">
    <citation type="submission" date="2020-10" db="EMBL/GenBank/DDBJ databases">
        <title>Novel species in genus Corynebacterium.</title>
        <authorList>
            <person name="Zhang G."/>
        </authorList>
    </citation>
    <scope>NUCLEOTIDE SEQUENCE [LARGE SCALE GENOMIC DNA]</scope>
    <source>
        <strain evidence="2 3">DSM 45110</strain>
    </source>
</reference>
<feature type="domain" description="Serine aminopeptidase S33" evidence="1">
    <location>
        <begin position="44"/>
        <end position="274"/>
    </location>
</feature>
<keyword evidence="2" id="KW-0378">Hydrolase</keyword>
<dbReference type="RefSeq" id="WP_194555463.1">
    <property type="nucleotide sequence ID" value="NZ_JADKMY010000001.1"/>
</dbReference>
<name>A0ABR9ZGM3_9CORY</name>
<dbReference type="InterPro" id="IPR029058">
    <property type="entry name" value="AB_hydrolase_fold"/>
</dbReference>
<gene>
    <name evidence="2" type="ORF">IRY30_00455</name>
</gene>
<dbReference type="Gene3D" id="3.40.50.1820">
    <property type="entry name" value="alpha/beta hydrolase"/>
    <property type="match status" value="1"/>
</dbReference>
<evidence type="ECO:0000259" key="1">
    <source>
        <dbReference type="Pfam" id="PF12146"/>
    </source>
</evidence>
<dbReference type="Pfam" id="PF12146">
    <property type="entry name" value="Hydrolase_4"/>
    <property type="match status" value="1"/>
</dbReference>
<evidence type="ECO:0000313" key="2">
    <source>
        <dbReference type="EMBL" id="MBF4552555.1"/>
    </source>
</evidence>
<dbReference type="Proteomes" id="UP000635902">
    <property type="component" value="Unassembled WGS sequence"/>
</dbReference>
<keyword evidence="3" id="KW-1185">Reference proteome</keyword>
<accession>A0ABR9ZGM3</accession>
<dbReference type="SUPFAM" id="SSF53474">
    <property type="entry name" value="alpha/beta-Hydrolases"/>
    <property type="match status" value="1"/>
</dbReference>
<evidence type="ECO:0000313" key="3">
    <source>
        <dbReference type="Proteomes" id="UP000635902"/>
    </source>
</evidence>
<dbReference type="InterPro" id="IPR050266">
    <property type="entry name" value="AB_hydrolase_sf"/>
</dbReference>
<dbReference type="PIRSF" id="PIRSF037442">
    <property type="entry name" value="UCP037442_abhydr"/>
    <property type="match status" value="1"/>
</dbReference>
<dbReference type="InterPro" id="IPR017208">
    <property type="entry name" value="UCP037442_abhydr"/>
</dbReference>
<dbReference type="PANTHER" id="PTHR43798">
    <property type="entry name" value="MONOACYLGLYCEROL LIPASE"/>
    <property type="match status" value="1"/>
</dbReference>
<organism evidence="2 3">
    <name type="scientific">Corynebacterium suicordis DSM 45110</name>
    <dbReference type="NCBI Taxonomy" id="1121369"/>
    <lineage>
        <taxon>Bacteria</taxon>
        <taxon>Bacillati</taxon>
        <taxon>Actinomycetota</taxon>
        <taxon>Actinomycetes</taxon>
        <taxon>Mycobacteriales</taxon>
        <taxon>Corynebacteriaceae</taxon>
        <taxon>Corynebacterium</taxon>
    </lineage>
</organism>
<protein>
    <submittedName>
        <fullName evidence="2">Alpha/beta fold hydrolase</fullName>
    </submittedName>
</protein>
<proteinExistence type="predicted"/>
<dbReference type="GO" id="GO:0016787">
    <property type="term" value="F:hydrolase activity"/>
    <property type="evidence" value="ECO:0007669"/>
    <property type="project" value="UniProtKB-KW"/>
</dbReference>
<dbReference type="InterPro" id="IPR022742">
    <property type="entry name" value="Hydrolase_4"/>
</dbReference>
<comment type="caution">
    <text evidence="2">The sequence shown here is derived from an EMBL/GenBank/DDBJ whole genome shotgun (WGS) entry which is preliminary data.</text>
</comment>
<dbReference type="PANTHER" id="PTHR43798:SF33">
    <property type="entry name" value="HYDROLASE, PUTATIVE (AFU_ORTHOLOGUE AFUA_2G14860)-RELATED"/>
    <property type="match status" value="1"/>
</dbReference>